<feature type="binding site" evidence="14">
    <location>
        <position position="80"/>
    </location>
    <ligand>
        <name>Mg(2+)</name>
        <dbReference type="ChEBI" id="CHEBI:18420"/>
    </ligand>
</feature>
<comment type="similarity">
    <text evidence="14">Belongs to the PRA-CH family.</text>
</comment>
<dbReference type="EC" id="3.5.4.19" evidence="14"/>
<dbReference type="Proteomes" id="UP000547973">
    <property type="component" value="Unassembled WGS sequence"/>
</dbReference>
<dbReference type="UniPathway" id="UPA00031">
    <property type="reaction ID" value="UER00008"/>
</dbReference>
<dbReference type="GO" id="GO:0008270">
    <property type="term" value="F:zinc ion binding"/>
    <property type="evidence" value="ECO:0007669"/>
    <property type="project" value="UniProtKB-UniRule"/>
</dbReference>
<gene>
    <name evidence="14" type="primary">hisI</name>
    <name evidence="16" type="ORF">BKA03_001686</name>
</gene>
<comment type="caution">
    <text evidence="16">The sequence shown here is derived from an EMBL/GenBank/DDBJ whole genome shotgun (WGS) entry which is preliminary data.</text>
</comment>
<dbReference type="SUPFAM" id="SSF141734">
    <property type="entry name" value="HisI-like"/>
    <property type="match status" value="1"/>
</dbReference>
<organism evidence="16 17">
    <name type="scientific">Demequina lutea</name>
    <dbReference type="NCBI Taxonomy" id="431489"/>
    <lineage>
        <taxon>Bacteria</taxon>
        <taxon>Bacillati</taxon>
        <taxon>Actinomycetota</taxon>
        <taxon>Actinomycetes</taxon>
        <taxon>Micrococcales</taxon>
        <taxon>Demequinaceae</taxon>
        <taxon>Demequina</taxon>
    </lineage>
</organism>
<dbReference type="GO" id="GO:0005737">
    <property type="term" value="C:cytoplasm"/>
    <property type="evidence" value="ECO:0007669"/>
    <property type="project" value="UniProtKB-SubCell"/>
</dbReference>
<feature type="binding site" evidence="14">
    <location>
        <position position="82"/>
    </location>
    <ligand>
        <name>Mg(2+)</name>
        <dbReference type="ChEBI" id="CHEBI:18420"/>
    </ligand>
</feature>
<comment type="pathway">
    <text evidence="4">Amino-acid biosynthesis; L-histidine biosynthesis; L-histidine from 5-phospho-alpha-D-ribose 1-diphosphate: step 2/9.</text>
</comment>
<dbReference type="NCBIfam" id="NF000768">
    <property type="entry name" value="PRK00051.1"/>
    <property type="match status" value="1"/>
</dbReference>
<keyword evidence="7 14" id="KW-0963">Cytoplasm</keyword>
<comment type="subunit">
    <text evidence="14">Homodimer.</text>
</comment>
<evidence type="ECO:0000313" key="17">
    <source>
        <dbReference type="Proteomes" id="UP000547973"/>
    </source>
</evidence>
<dbReference type="InterPro" id="IPR026660">
    <property type="entry name" value="PRA-CH"/>
</dbReference>
<protein>
    <recommendedName>
        <fullName evidence="14">Phosphoribosyl-AMP cyclohydrolase</fullName>
        <shortName evidence="14">PRA-CH</shortName>
        <ecNumber evidence="14">3.5.4.19</ecNumber>
    </recommendedName>
</protein>
<dbReference type="RefSeq" id="WP_179397942.1">
    <property type="nucleotide sequence ID" value="NZ_JACBZO010000001.1"/>
</dbReference>
<evidence type="ECO:0000256" key="4">
    <source>
        <dbReference type="ARBA" id="ARBA00005204"/>
    </source>
</evidence>
<keyword evidence="11 14" id="KW-0862">Zinc</keyword>
<evidence type="ECO:0000256" key="7">
    <source>
        <dbReference type="ARBA" id="ARBA00022490"/>
    </source>
</evidence>
<evidence type="ECO:0000313" key="16">
    <source>
        <dbReference type="EMBL" id="NYI41567.1"/>
    </source>
</evidence>
<evidence type="ECO:0000256" key="6">
    <source>
        <dbReference type="ARBA" id="ARBA00008299"/>
    </source>
</evidence>
<evidence type="ECO:0000256" key="10">
    <source>
        <dbReference type="ARBA" id="ARBA00022801"/>
    </source>
</evidence>
<dbReference type="GO" id="GO:0004635">
    <property type="term" value="F:phosphoribosyl-AMP cyclohydrolase activity"/>
    <property type="evidence" value="ECO:0007669"/>
    <property type="project" value="UniProtKB-UniRule"/>
</dbReference>
<dbReference type="InterPro" id="IPR002496">
    <property type="entry name" value="PRib_AMP_CycHydrolase_dom"/>
</dbReference>
<comment type="function">
    <text evidence="14">Catalyzes the hydrolysis of the adenine ring of phosphoribosyl-AMP.</text>
</comment>
<comment type="cofactor">
    <cofactor evidence="14">
        <name>Mg(2+)</name>
        <dbReference type="ChEBI" id="CHEBI:18420"/>
    </cofactor>
    <text evidence="14">Binds 1 Mg(2+) ion per subunit.</text>
</comment>
<comment type="similarity">
    <text evidence="6">In the N-terminal section; belongs to the PRA-CH family.</text>
</comment>
<keyword evidence="8 14" id="KW-0028">Amino-acid biosynthesis</keyword>
<dbReference type="Gene3D" id="3.10.20.810">
    <property type="entry name" value="Phosphoribosyl-AMP cyclohydrolase"/>
    <property type="match status" value="1"/>
</dbReference>
<dbReference type="EMBL" id="JACBZO010000001">
    <property type="protein sequence ID" value="NYI41567.1"/>
    <property type="molecule type" value="Genomic_DNA"/>
</dbReference>
<comment type="similarity">
    <text evidence="5">In the C-terminal section; belongs to the PRA-PH family.</text>
</comment>
<dbReference type="Pfam" id="PF01502">
    <property type="entry name" value="PRA-CH"/>
    <property type="match status" value="1"/>
</dbReference>
<feature type="domain" description="Phosphoribosyl-AMP cyclohydrolase" evidence="15">
    <location>
        <begin position="33"/>
        <end position="105"/>
    </location>
</feature>
<name>A0A7Z0CK75_9MICO</name>
<dbReference type="FunFam" id="3.10.20.810:FF:000001">
    <property type="entry name" value="Histidine biosynthesis bifunctional protein HisIE"/>
    <property type="match status" value="1"/>
</dbReference>
<evidence type="ECO:0000256" key="14">
    <source>
        <dbReference type="HAMAP-Rule" id="MF_01021"/>
    </source>
</evidence>
<evidence type="ECO:0000259" key="15">
    <source>
        <dbReference type="Pfam" id="PF01502"/>
    </source>
</evidence>
<dbReference type="PANTHER" id="PTHR42945">
    <property type="entry name" value="HISTIDINE BIOSYNTHESIS BIFUNCTIONAL PROTEIN"/>
    <property type="match status" value="1"/>
</dbReference>
<accession>A0A7Z0CK75</accession>
<feature type="binding site" evidence="14">
    <location>
        <position position="97"/>
    </location>
    <ligand>
        <name>Zn(2+)</name>
        <dbReference type="ChEBI" id="CHEBI:29105"/>
        <note>ligand shared between dimeric partners</note>
    </ligand>
</feature>
<dbReference type="AlphaFoldDB" id="A0A7Z0CK75"/>
<dbReference type="GO" id="GO:0004636">
    <property type="term" value="F:phosphoribosyl-ATP diphosphatase activity"/>
    <property type="evidence" value="ECO:0007669"/>
    <property type="project" value="UniProtKB-EC"/>
</dbReference>
<comment type="pathway">
    <text evidence="3 14">Amino-acid biosynthesis; L-histidine biosynthesis; L-histidine from 5-phospho-alpha-D-ribose 1-diphosphate: step 3/9.</text>
</comment>
<dbReference type="HAMAP" id="MF_01021">
    <property type="entry name" value="HisI"/>
    <property type="match status" value="1"/>
</dbReference>
<evidence type="ECO:0000256" key="8">
    <source>
        <dbReference type="ARBA" id="ARBA00022605"/>
    </source>
</evidence>
<evidence type="ECO:0000256" key="9">
    <source>
        <dbReference type="ARBA" id="ARBA00022723"/>
    </source>
</evidence>
<proteinExistence type="inferred from homology"/>
<evidence type="ECO:0000256" key="5">
    <source>
        <dbReference type="ARBA" id="ARBA00007731"/>
    </source>
</evidence>
<evidence type="ECO:0000256" key="1">
    <source>
        <dbReference type="ARBA" id="ARBA00000024"/>
    </source>
</evidence>
<comment type="catalytic activity">
    <reaction evidence="2">
        <text>1-(5-phospho-beta-D-ribosyl)-ATP + H2O = 1-(5-phospho-beta-D-ribosyl)-5'-AMP + diphosphate + H(+)</text>
        <dbReference type="Rhea" id="RHEA:22828"/>
        <dbReference type="ChEBI" id="CHEBI:15377"/>
        <dbReference type="ChEBI" id="CHEBI:15378"/>
        <dbReference type="ChEBI" id="CHEBI:33019"/>
        <dbReference type="ChEBI" id="CHEBI:59457"/>
        <dbReference type="ChEBI" id="CHEBI:73183"/>
        <dbReference type="EC" id="3.6.1.31"/>
    </reaction>
</comment>
<dbReference type="PANTHER" id="PTHR42945:SF11">
    <property type="entry name" value="PHOSPHORIBOSYL-AMP CYCLOHYDROLASE"/>
    <property type="match status" value="1"/>
</dbReference>
<comment type="cofactor">
    <cofactor evidence="14">
        <name>Zn(2+)</name>
        <dbReference type="ChEBI" id="CHEBI:29105"/>
    </cofactor>
    <text evidence="14">Binds 1 zinc ion per subunit.</text>
</comment>
<keyword evidence="17" id="KW-1185">Reference proteome</keyword>
<evidence type="ECO:0000256" key="3">
    <source>
        <dbReference type="ARBA" id="ARBA00005169"/>
    </source>
</evidence>
<evidence type="ECO:0000256" key="2">
    <source>
        <dbReference type="ARBA" id="ARBA00001460"/>
    </source>
</evidence>
<feature type="binding site" evidence="14">
    <location>
        <position position="84"/>
    </location>
    <ligand>
        <name>Mg(2+)</name>
        <dbReference type="ChEBI" id="CHEBI:18420"/>
    </ligand>
</feature>
<dbReference type="GO" id="GO:0000105">
    <property type="term" value="P:L-histidine biosynthetic process"/>
    <property type="evidence" value="ECO:0007669"/>
    <property type="project" value="UniProtKB-UniRule"/>
</dbReference>
<dbReference type="GO" id="GO:0000287">
    <property type="term" value="F:magnesium ion binding"/>
    <property type="evidence" value="ECO:0007669"/>
    <property type="project" value="UniProtKB-UniRule"/>
</dbReference>
<keyword evidence="10 14" id="KW-0378">Hydrolase</keyword>
<keyword evidence="9 14" id="KW-0479">Metal-binding</keyword>
<keyword evidence="13 14" id="KW-0368">Histidine biosynthesis</keyword>
<comment type="subcellular location">
    <subcellularLocation>
        <location evidence="14">Cytoplasm</location>
    </subcellularLocation>
</comment>
<evidence type="ECO:0000256" key="11">
    <source>
        <dbReference type="ARBA" id="ARBA00022833"/>
    </source>
</evidence>
<dbReference type="InterPro" id="IPR038019">
    <property type="entry name" value="PRib_AMP_CycHydrolase_sf"/>
</dbReference>
<feature type="binding site" evidence="14">
    <location>
        <position position="104"/>
    </location>
    <ligand>
        <name>Zn(2+)</name>
        <dbReference type="ChEBI" id="CHEBI:29105"/>
        <note>ligand shared between dimeric partners</note>
    </ligand>
</feature>
<comment type="catalytic activity">
    <reaction evidence="1 14">
        <text>1-(5-phospho-beta-D-ribosyl)-5'-AMP + H2O = 1-(5-phospho-beta-D-ribosyl)-5-[(5-phospho-beta-D-ribosylamino)methylideneamino]imidazole-4-carboxamide</text>
        <dbReference type="Rhea" id="RHEA:20049"/>
        <dbReference type="ChEBI" id="CHEBI:15377"/>
        <dbReference type="ChEBI" id="CHEBI:58435"/>
        <dbReference type="ChEBI" id="CHEBI:59457"/>
        <dbReference type="EC" id="3.5.4.19"/>
    </reaction>
</comment>
<sequence length="119" mass="12639">MRLAQEIAQQLKRNEAGLVCAVVQEASTGRVLMVAWMSDDALAETLATGRGVYWSRSRNEIWRKGDTSGHVQRVLSAEIDCDGDAILLQVEQDGPACHTGTHSCFDAGGALPVVVGGAS</sequence>
<reference evidence="16 17" key="1">
    <citation type="submission" date="2020-07" db="EMBL/GenBank/DDBJ databases">
        <title>Sequencing the genomes of 1000 actinobacteria strains.</title>
        <authorList>
            <person name="Klenk H.-P."/>
        </authorList>
    </citation>
    <scope>NUCLEOTIDE SEQUENCE [LARGE SCALE GENOMIC DNA]</scope>
    <source>
        <strain evidence="16 17">DSM 19970</strain>
    </source>
</reference>
<evidence type="ECO:0000256" key="12">
    <source>
        <dbReference type="ARBA" id="ARBA00022842"/>
    </source>
</evidence>
<keyword evidence="12 14" id="KW-0460">Magnesium</keyword>
<evidence type="ECO:0000256" key="13">
    <source>
        <dbReference type="ARBA" id="ARBA00023102"/>
    </source>
</evidence>
<feature type="binding site" evidence="14">
    <location>
        <position position="81"/>
    </location>
    <ligand>
        <name>Zn(2+)</name>
        <dbReference type="ChEBI" id="CHEBI:29105"/>
        <note>ligand shared between dimeric partners</note>
    </ligand>
</feature>